<accession>A0A1U7VEA4</accession>
<organism evidence="3 4">
    <name type="scientific">Nicotiana sylvestris</name>
    <name type="common">Wood tobacco</name>
    <name type="synonym">South American tobacco</name>
    <dbReference type="NCBI Taxonomy" id="4096"/>
    <lineage>
        <taxon>Eukaryota</taxon>
        <taxon>Viridiplantae</taxon>
        <taxon>Streptophyta</taxon>
        <taxon>Embryophyta</taxon>
        <taxon>Tracheophyta</taxon>
        <taxon>Spermatophyta</taxon>
        <taxon>Magnoliopsida</taxon>
        <taxon>eudicotyledons</taxon>
        <taxon>Gunneridae</taxon>
        <taxon>Pentapetalae</taxon>
        <taxon>asterids</taxon>
        <taxon>lamiids</taxon>
        <taxon>Solanales</taxon>
        <taxon>Solanaceae</taxon>
        <taxon>Nicotianoideae</taxon>
        <taxon>Nicotianeae</taxon>
        <taxon>Nicotiana</taxon>
    </lineage>
</organism>
<dbReference type="KEGG" id="nsy:104217771"/>
<dbReference type="GeneID" id="104217771"/>
<dbReference type="Proteomes" id="UP000189701">
    <property type="component" value="Unplaced"/>
</dbReference>
<keyword evidence="3" id="KW-1185">Reference proteome</keyword>
<dbReference type="InterPro" id="IPR002347">
    <property type="entry name" value="SDR_fam"/>
</dbReference>
<dbReference type="PANTHER" id="PTHR42898">
    <property type="entry name" value="TROPINONE REDUCTASE"/>
    <property type="match status" value="1"/>
</dbReference>
<gene>
    <name evidence="4" type="primary">LOC104217771</name>
</gene>
<reference evidence="3" key="1">
    <citation type="journal article" date="2013" name="Genome Biol.">
        <title>Reference genomes and transcriptomes of Nicotiana sylvestris and Nicotiana tomentosiformis.</title>
        <authorList>
            <person name="Sierro N."/>
            <person name="Battey J.N."/>
            <person name="Ouadi S."/>
            <person name="Bovet L."/>
            <person name="Goepfert S."/>
            <person name="Bakaher N."/>
            <person name="Peitsch M.C."/>
            <person name="Ivanov N.V."/>
        </authorList>
    </citation>
    <scope>NUCLEOTIDE SEQUENCE [LARGE SCALE GENOMIC DNA]</scope>
</reference>
<evidence type="ECO:0000313" key="3">
    <source>
        <dbReference type="Proteomes" id="UP000189701"/>
    </source>
</evidence>
<dbReference type="GO" id="GO:0016616">
    <property type="term" value="F:oxidoreductase activity, acting on the CH-OH group of donors, NAD or NADP as acceptor"/>
    <property type="evidence" value="ECO:0007669"/>
    <property type="project" value="UniProtKB-ARBA"/>
</dbReference>
<dbReference type="Gene3D" id="3.40.50.720">
    <property type="entry name" value="NAD(P)-binding Rossmann-like Domain"/>
    <property type="match status" value="2"/>
</dbReference>
<sequence>MEKASSAFDGKLNILINNVGTSITVEYTTEDYAHIFATNYESSFHLCQIAHPLLKASGAGIIVFNSSASSLVHVSGTSIYRPTKAAMNQLTRHLACEWAKDGIRVNGVVPWFINTPLVEHLVKDKTFLDGLMSRTPLKRPGEVEEVSSLVAYLCLPAASYITGQVIVVDGGFTICGFQFQRPEFGIPLKINENFKIGAEVEVQVYIIQHSKHERTQWRRLQRLPKVPDGLLMVWPLLSRGTSGIGHAVVEELAGLAGMIQLTRNLACEWGEDGIRVNAVAPWYTKTPLVKDVLKDKPFLDELIARMPLRRPGEVEEASSVVAYLCLSGASYVTGQVIAVDGGFTVYGFK</sequence>
<name>A0A1U7VEA4_NICSY</name>
<dbReference type="RefSeq" id="XP_009766392.1">
    <property type="nucleotide sequence ID" value="XM_009768090.1"/>
</dbReference>
<dbReference type="OrthoDB" id="417891at2759"/>
<keyword evidence="1" id="KW-0521">NADP</keyword>
<dbReference type="PRINTS" id="PR00081">
    <property type="entry name" value="GDHRDH"/>
</dbReference>
<dbReference type="InterPro" id="IPR036291">
    <property type="entry name" value="NAD(P)-bd_dom_sf"/>
</dbReference>
<reference evidence="4" key="2">
    <citation type="submission" date="2025-08" db="UniProtKB">
        <authorList>
            <consortium name="RefSeq"/>
        </authorList>
    </citation>
    <scope>IDENTIFICATION</scope>
    <source>
        <tissue evidence="4">Leaf</tissue>
    </source>
</reference>
<protein>
    <submittedName>
        <fullName evidence="4">Tropinone reductase homolog</fullName>
    </submittedName>
</protein>
<proteinExistence type="predicted"/>
<evidence type="ECO:0000313" key="4">
    <source>
        <dbReference type="RefSeq" id="XP_009766392.1"/>
    </source>
</evidence>
<dbReference type="AlphaFoldDB" id="A0A1U7VEA4"/>
<evidence type="ECO:0000256" key="2">
    <source>
        <dbReference type="ARBA" id="ARBA00023002"/>
    </source>
</evidence>
<dbReference type="Pfam" id="PF13561">
    <property type="entry name" value="adh_short_C2"/>
    <property type="match status" value="2"/>
</dbReference>
<dbReference type="eggNOG" id="KOG0725">
    <property type="taxonomic scope" value="Eukaryota"/>
</dbReference>
<dbReference type="STRING" id="4096.A0A1U7VEA4"/>
<dbReference type="FunFam" id="3.40.50.720:FF:000084">
    <property type="entry name" value="Short-chain dehydrogenase reductase"/>
    <property type="match status" value="1"/>
</dbReference>
<evidence type="ECO:0000256" key="1">
    <source>
        <dbReference type="ARBA" id="ARBA00022857"/>
    </source>
</evidence>
<dbReference type="PANTHER" id="PTHR42898:SF89">
    <property type="entry name" value="TROPINONE REDUCTASE-LIKE PROTEIN"/>
    <property type="match status" value="1"/>
</dbReference>
<dbReference type="SUPFAM" id="SSF51735">
    <property type="entry name" value="NAD(P)-binding Rossmann-fold domains"/>
    <property type="match status" value="2"/>
</dbReference>
<dbReference type="InterPro" id="IPR045000">
    <property type="entry name" value="TR"/>
</dbReference>
<keyword evidence="2" id="KW-0560">Oxidoreductase</keyword>